<proteinExistence type="predicted"/>
<gene>
    <name evidence="1" type="ORF">GMARGA_LOCUS28280</name>
</gene>
<reference evidence="1 2" key="1">
    <citation type="submission" date="2021-06" db="EMBL/GenBank/DDBJ databases">
        <authorList>
            <person name="Kallberg Y."/>
            <person name="Tangrot J."/>
            <person name="Rosling A."/>
        </authorList>
    </citation>
    <scope>NUCLEOTIDE SEQUENCE [LARGE SCALE GENOMIC DNA]</scope>
    <source>
        <strain evidence="1 2">120-4 pot B 10/14</strain>
    </source>
</reference>
<sequence>KTASNEIINLPTQDKVILYKEHPTTVIGIFFAKIELFSSTVIIEDDNYKDYVGQAKIKWNNNRSQPRIFCELMTN</sequence>
<dbReference type="EMBL" id="CAJVQB010035918">
    <property type="protein sequence ID" value="CAG8823213.1"/>
    <property type="molecule type" value="Genomic_DNA"/>
</dbReference>
<protein>
    <submittedName>
        <fullName evidence="1">2746_t:CDS:1</fullName>
    </submittedName>
</protein>
<feature type="non-terminal residue" evidence="1">
    <location>
        <position position="1"/>
    </location>
</feature>
<keyword evidence="2" id="KW-1185">Reference proteome</keyword>
<evidence type="ECO:0000313" key="2">
    <source>
        <dbReference type="Proteomes" id="UP000789901"/>
    </source>
</evidence>
<evidence type="ECO:0000313" key="1">
    <source>
        <dbReference type="EMBL" id="CAG8823213.1"/>
    </source>
</evidence>
<organism evidence="1 2">
    <name type="scientific">Gigaspora margarita</name>
    <dbReference type="NCBI Taxonomy" id="4874"/>
    <lineage>
        <taxon>Eukaryota</taxon>
        <taxon>Fungi</taxon>
        <taxon>Fungi incertae sedis</taxon>
        <taxon>Mucoromycota</taxon>
        <taxon>Glomeromycotina</taxon>
        <taxon>Glomeromycetes</taxon>
        <taxon>Diversisporales</taxon>
        <taxon>Gigasporaceae</taxon>
        <taxon>Gigaspora</taxon>
    </lineage>
</organism>
<dbReference type="Proteomes" id="UP000789901">
    <property type="component" value="Unassembled WGS sequence"/>
</dbReference>
<name>A0ABN7WBL9_GIGMA</name>
<accession>A0ABN7WBL9</accession>
<comment type="caution">
    <text evidence="1">The sequence shown here is derived from an EMBL/GenBank/DDBJ whole genome shotgun (WGS) entry which is preliminary data.</text>
</comment>